<evidence type="ECO:0000313" key="7">
    <source>
        <dbReference type="Proteomes" id="UP000193778"/>
    </source>
</evidence>
<evidence type="ECO:0000313" key="6">
    <source>
        <dbReference type="EMBL" id="SLN74578.1"/>
    </source>
</evidence>
<evidence type="ECO:0000256" key="3">
    <source>
        <dbReference type="ARBA" id="ARBA00023136"/>
    </source>
</evidence>
<reference evidence="7" key="1">
    <citation type="submission" date="2017-03" db="EMBL/GenBank/DDBJ databases">
        <authorList>
            <person name="Rodrigo-Torres L."/>
            <person name="Arahal R.D."/>
            <person name="Lucena T."/>
        </authorList>
    </citation>
    <scope>NUCLEOTIDE SEQUENCE [LARGE SCALE GENOMIC DNA]</scope>
    <source>
        <strain evidence="7">CECT 8411</strain>
    </source>
</reference>
<sequence length="67" mass="7210">MDLLMVVLLLAMAAVVVVLAIGIANFGKSGKSAALKSNKMMQLRILFQFIAVVLIVLYVYLRGQGGQ</sequence>
<keyword evidence="3 4" id="KW-0472">Membrane</keyword>
<keyword evidence="2 4" id="KW-1133">Transmembrane helix</keyword>
<dbReference type="NCBIfam" id="NF033233">
    <property type="entry name" value="twin_helix"/>
    <property type="match status" value="1"/>
</dbReference>
<gene>
    <name evidence="6" type="ORF">RUM8411_04049</name>
</gene>
<evidence type="ECO:0000259" key="5">
    <source>
        <dbReference type="PROSITE" id="PS51503"/>
    </source>
</evidence>
<evidence type="ECO:0000256" key="2">
    <source>
        <dbReference type="ARBA" id="ARBA00022989"/>
    </source>
</evidence>
<dbReference type="PROSITE" id="PS51503">
    <property type="entry name" value="HIG1"/>
    <property type="match status" value="1"/>
</dbReference>
<feature type="transmembrane region" description="Helical" evidence="4">
    <location>
        <begin position="6"/>
        <end position="24"/>
    </location>
</feature>
<dbReference type="Proteomes" id="UP000193778">
    <property type="component" value="Unassembled WGS sequence"/>
</dbReference>
<name>A0A1X7AAX9_9RHOB</name>
<dbReference type="RefSeq" id="WP_085824491.1">
    <property type="nucleotide sequence ID" value="NZ_FWFP01000014.1"/>
</dbReference>
<dbReference type="InterPro" id="IPR007667">
    <property type="entry name" value="Hypoxia_induced_domain"/>
</dbReference>
<dbReference type="AlphaFoldDB" id="A0A1X7AAX9"/>
<dbReference type="EMBL" id="FWFP01000014">
    <property type="protein sequence ID" value="SLN74578.1"/>
    <property type="molecule type" value="Genomic_DNA"/>
</dbReference>
<dbReference type="Pfam" id="PF04588">
    <property type="entry name" value="HIG_1_N"/>
    <property type="match status" value="1"/>
</dbReference>
<feature type="domain" description="HIG1" evidence="5">
    <location>
        <begin position="1"/>
        <end position="67"/>
    </location>
</feature>
<feature type="transmembrane region" description="Helical" evidence="4">
    <location>
        <begin position="45"/>
        <end position="61"/>
    </location>
</feature>
<keyword evidence="1 4" id="KW-0812">Transmembrane</keyword>
<evidence type="ECO:0000256" key="1">
    <source>
        <dbReference type="ARBA" id="ARBA00022692"/>
    </source>
</evidence>
<accession>A0A1X7AAX9</accession>
<organism evidence="6 7">
    <name type="scientific">Ruegeria meonggei</name>
    <dbReference type="NCBI Taxonomy" id="1446476"/>
    <lineage>
        <taxon>Bacteria</taxon>
        <taxon>Pseudomonadati</taxon>
        <taxon>Pseudomonadota</taxon>
        <taxon>Alphaproteobacteria</taxon>
        <taxon>Rhodobacterales</taxon>
        <taxon>Roseobacteraceae</taxon>
        <taxon>Ruegeria</taxon>
    </lineage>
</organism>
<proteinExistence type="predicted"/>
<dbReference type="OrthoDB" id="7284889at2"/>
<keyword evidence="7" id="KW-1185">Reference proteome</keyword>
<evidence type="ECO:0000256" key="4">
    <source>
        <dbReference type="SAM" id="Phobius"/>
    </source>
</evidence>
<protein>
    <recommendedName>
        <fullName evidence="5">HIG1 domain-containing protein</fullName>
    </recommendedName>
</protein>